<evidence type="ECO:0000256" key="4">
    <source>
        <dbReference type="ARBA" id="ARBA00035104"/>
    </source>
</evidence>
<proteinExistence type="inferred from homology"/>
<evidence type="ECO:0000313" key="7">
    <source>
        <dbReference type="EMBL" id="VVM07914.1"/>
    </source>
</evidence>
<dbReference type="RefSeq" id="WP_142660833.1">
    <property type="nucleotide sequence ID" value="NZ_CABFVA020000114.1"/>
</dbReference>
<comment type="function">
    <text evidence="4">Binds together with bS18 to 16S ribosomal RNA.</text>
</comment>
<dbReference type="GO" id="GO:0003735">
    <property type="term" value="F:structural constituent of ribosome"/>
    <property type="evidence" value="ECO:0007669"/>
    <property type="project" value="InterPro"/>
</dbReference>
<dbReference type="SUPFAM" id="SSF54995">
    <property type="entry name" value="Ribosomal protein S6"/>
    <property type="match status" value="1"/>
</dbReference>
<protein>
    <recommendedName>
        <fullName evidence="5">Small ribosomal subunit protein bS6</fullName>
    </recommendedName>
    <alternativeName>
        <fullName evidence="6">30S ribosomal protein S6</fullName>
    </alternativeName>
</protein>
<dbReference type="InterPro" id="IPR014717">
    <property type="entry name" value="Transl_elong_EF1B/ribsomal_bS6"/>
</dbReference>
<dbReference type="EMBL" id="CABFVA020000114">
    <property type="protein sequence ID" value="VVM07914.1"/>
    <property type="molecule type" value="Genomic_DNA"/>
</dbReference>
<evidence type="ECO:0000256" key="6">
    <source>
        <dbReference type="ARBA" id="ARBA00035520"/>
    </source>
</evidence>
<reference evidence="7 8" key="1">
    <citation type="submission" date="2019-09" db="EMBL/GenBank/DDBJ databases">
        <authorList>
            <person name="Cremers G."/>
        </authorList>
    </citation>
    <scope>NUCLEOTIDE SEQUENCE [LARGE SCALE GENOMIC DNA]</scope>
    <source>
        <strain evidence="7">4A</strain>
    </source>
</reference>
<keyword evidence="3" id="KW-0687">Ribonucleoprotein</keyword>
<dbReference type="OrthoDB" id="195283at2"/>
<dbReference type="Pfam" id="PF01250">
    <property type="entry name" value="Ribosomal_S6"/>
    <property type="match status" value="1"/>
</dbReference>
<evidence type="ECO:0000313" key="8">
    <source>
        <dbReference type="Proteomes" id="UP000334923"/>
    </source>
</evidence>
<organism evidence="7 8">
    <name type="scientific">Methylacidimicrobium tartarophylax</name>
    <dbReference type="NCBI Taxonomy" id="1041768"/>
    <lineage>
        <taxon>Bacteria</taxon>
        <taxon>Pseudomonadati</taxon>
        <taxon>Verrucomicrobiota</taxon>
        <taxon>Methylacidimicrobium</taxon>
    </lineage>
</organism>
<dbReference type="InterPro" id="IPR000529">
    <property type="entry name" value="Ribosomal_bS6"/>
</dbReference>
<accession>A0A5E6MEC9</accession>
<keyword evidence="8" id="KW-1185">Reference proteome</keyword>
<dbReference type="GO" id="GO:0006412">
    <property type="term" value="P:translation"/>
    <property type="evidence" value="ECO:0007669"/>
    <property type="project" value="InterPro"/>
</dbReference>
<dbReference type="InterPro" id="IPR035980">
    <property type="entry name" value="Ribosomal_bS6_sf"/>
</dbReference>
<keyword evidence="2" id="KW-0689">Ribosomal protein</keyword>
<dbReference type="AlphaFoldDB" id="A0A5E6MEC9"/>
<comment type="similarity">
    <text evidence="1">Belongs to the bacterial ribosomal protein bS6 family.</text>
</comment>
<gene>
    <name evidence="7" type="ORF">MAMT_02002</name>
</gene>
<evidence type="ECO:0000256" key="5">
    <source>
        <dbReference type="ARBA" id="ARBA00035294"/>
    </source>
</evidence>
<dbReference type="Proteomes" id="UP000334923">
    <property type="component" value="Unassembled WGS sequence"/>
</dbReference>
<name>A0A5E6MEC9_9BACT</name>
<evidence type="ECO:0000256" key="3">
    <source>
        <dbReference type="ARBA" id="ARBA00023274"/>
    </source>
</evidence>
<dbReference type="GO" id="GO:0005840">
    <property type="term" value="C:ribosome"/>
    <property type="evidence" value="ECO:0007669"/>
    <property type="project" value="UniProtKB-KW"/>
</dbReference>
<sequence>MKAIYDGLYILNVQGKDENVKEAIEELESTIQAEGGELLGCQKMDRRRFERVAERIDSGYYVNLIFSLEPSRIVALAEGQKAHPFLLRQFYLRKKHAPEPAGSPA</sequence>
<evidence type="ECO:0000256" key="1">
    <source>
        <dbReference type="ARBA" id="ARBA00009512"/>
    </source>
</evidence>
<evidence type="ECO:0000256" key="2">
    <source>
        <dbReference type="ARBA" id="ARBA00022980"/>
    </source>
</evidence>
<dbReference type="GO" id="GO:1990904">
    <property type="term" value="C:ribonucleoprotein complex"/>
    <property type="evidence" value="ECO:0007669"/>
    <property type="project" value="UniProtKB-KW"/>
</dbReference>
<dbReference type="Gene3D" id="3.30.70.60">
    <property type="match status" value="1"/>
</dbReference>
<dbReference type="GO" id="GO:0019843">
    <property type="term" value="F:rRNA binding"/>
    <property type="evidence" value="ECO:0007669"/>
    <property type="project" value="InterPro"/>
</dbReference>